<dbReference type="GO" id="GO:0005789">
    <property type="term" value="C:endoplasmic reticulum membrane"/>
    <property type="evidence" value="ECO:0007669"/>
    <property type="project" value="UniProtKB-SubCell"/>
</dbReference>
<proteinExistence type="predicted"/>
<dbReference type="OMA" id="KRCLESQ"/>
<keyword evidence="5" id="KW-0479">Metal-binding</keyword>
<dbReference type="RefSeq" id="XP_015653484.1">
    <property type="nucleotide sequence ID" value="XM_015807826.1"/>
</dbReference>
<dbReference type="OrthoDB" id="263722at2759"/>
<keyword evidence="9 12" id="KW-0472">Membrane</keyword>
<dbReference type="VEuPathDB" id="TriTrypDB:LpyrH10_26_0260"/>
<feature type="region of interest" description="Disordered" evidence="11">
    <location>
        <begin position="383"/>
        <end position="414"/>
    </location>
</feature>
<evidence type="ECO:0000256" key="12">
    <source>
        <dbReference type="SAM" id="Phobius"/>
    </source>
</evidence>
<evidence type="ECO:0000256" key="1">
    <source>
        <dbReference type="ARBA" id="ARBA00004127"/>
    </source>
</evidence>
<accession>A0A0M9FSB2</accession>
<feature type="compositionally biased region" description="Low complexity" evidence="11">
    <location>
        <begin position="347"/>
        <end position="362"/>
    </location>
</feature>
<dbReference type="GO" id="GO:0061630">
    <property type="term" value="F:ubiquitin protein ligase activity"/>
    <property type="evidence" value="ECO:0007669"/>
    <property type="project" value="UniProtKB-EC"/>
</dbReference>
<feature type="transmembrane region" description="Helical" evidence="12">
    <location>
        <begin position="212"/>
        <end position="235"/>
    </location>
</feature>
<feature type="transmembrane region" description="Helical" evidence="12">
    <location>
        <begin position="7"/>
        <end position="27"/>
    </location>
</feature>
<feature type="transmembrane region" description="Helical" evidence="12">
    <location>
        <begin position="174"/>
        <end position="191"/>
    </location>
</feature>
<organism evidence="14 15">
    <name type="scientific">Leptomonas pyrrhocoris</name>
    <name type="common">Firebug parasite</name>
    <dbReference type="NCBI Taxonomy" id="157538"/>
    <lineage>
        <taxon>Eukaryota</taxon>
        <taxon>Discoba</taxon>
        <taxon>Euglenozoa</taxon>
        <taxon>Kinetoplastea</taxon>
        <taxon>Metakinetoplastina</taxon>
        <taxon>Trypanosomatida</taxon>
        <taxon>Trypanosomatidae</taxon>
        <taxon>Leishmaniinae</taxon>
        <taxon>Leptomonas</taxon>
    </lineage>
</organism>
<dbReference type="SUPFAM" id="SSF57850">
    <property type="entry name" value="RING/U-box"/>
    <property type="match status" value="1"/>
</dbReference>
<sequence length="559" mass="61698">MVTRRAVAAYIAASFVANVLFLADYANTYRAFYPTMVALANSSAFRLMMVNTVLAAMMLLWFAMQFVFFGKLNASEETALLTSFTIYLAECIVVPLYFNLTLMSSTMVFFAFTLVWRLLHKLAAERVTTLSTVQLTLFSISRMVAYLNVVLIGDVGLLLWLFQTRPDLRNEKASLHYSLLLIYMLLVTSSLRSAVRFGSLFVLRQRHTLLPFVADVITSIAESLLFVGVYAYIFMKSTLPLLLLRGFISHALRIFEKASGLAEFLVLARRVRHDMPDATADDLARDARCTICYEDMAPGSGTKRLPCGHCYHTECLEHWLEGHSTCPYCRANIMRMPSSDAAQATNGADGAPAGQPAAAAAAAHEEVEENGGVPADAAATPLRHLQPQQPPPEGSPTAAANVNEQQQQQQQRAEDPFSIRLRRFASPHTTATATIPEPVAAETQLRAAYQRYLNRVDPTRSANSPVDKAEERAEAASSPPHRLRSPPPTAQARNASCTTSPPRTASPSTEAVSNTPLRTSKTVDQLKLKAYKKYHRRLREAERKLAVALKQAEEHGSVA</sequence>
<name>A0A0M9FSB2_LEPPY</name>
<dbReference type="EMBL" id="LGTL01000026">
    <property type="protein sequence ID" value="KPA75045.1"/>
    <property type="molecule type" value="Genomic_DNA"/>
</dbReference>
<keyword evidence="7" id="KW-0862">Zinc</keyword>
<feature type="transmembrane region" description="Helical" evidence="12">
    <location>
        <begin position="47"/>
        <end position="68"/>
    </location>
</feature>
<protein>
    <recommendedName>
        <fullName evidence="13">RING-type domain-containing protein</fullName>
    </recommendedName>
</protein>
<dbReference type="FunFam" id="3.30.40.10:FF:000703">
    <property type="entry name" value="ERAD-associated E3 ubiquitin-protein ligase HRD1, putative"/>
    <property type="match status" value="1"/>
</dbReference>
<dbReference type="PANTHER" id="PTHR22763:SF184">
    <property type="entry name" value="E3 UBIQUITIN-PROTEIN LIGASE SYNOVIOLIN"/>
    <property type="match status" value="1"/>
</dbReference>
<dbReference type="Pfam" id="PF25563">
    <property type="entry name" value="TPR_SYVN1_N"/>
    <property type="match status" value="1"/>
</dbReference>
<feature type="compositionally biased region" description="Low complexity" evidence="11">
    <location>
        <begin position="495"/>
        <end position="511"/>
    </location>
</feature>
<dbReference type="InterPro" id="IPR057992">
    <property type="entry name" value="TPR_SYVN1_N"/>
</dbReference>
<dbReference type="Gene3D" id="3.30.40.10">
    <property type="entry name" value="Zinc/RING finger domain, C3HC4 (zinc finger)"/>
    <property type="match status" value="1"/>
</dbReference>
<dbReference type="AlphaFoldDB" id="A0A0M9FSB2"/>
<dbReference type="Proteomes" id="UP000037923">
    <property type="component" value="Unassembled WGS sequence"/>
</dbReference>
<dbReference type="InterPro" id="IPR001841">
    <property type="entry name" value="Znf_RING"/>
</dbReference>
<evidence type="ECO:0000256" key="11">
    <source>
        <dbReference type="SAM" id="MobiDB-lite"/>
    </source>
</evidence>
<evidence type="ECO:0000256" key="8">
    <source>
        <dbReference type="ARBA" id="ARBA00022989"/>
    </source>
</evidence>
<keyword evidence="3" id="KW-0808">Transferase</keyword>
<evidence type="ECO:0000313" key="14">
    <source>
        <dbReference type="EMBL" id="KPA75045.1"/>
    </source>
</evidence>
<reference evidence="14 15" key="1">
    <citation type="submission" date="2015-07" db="EMBL/GenBank/DDBJ databases">
        <title>High-quality genome of monoxenous trypanosomatid Leptomonas pyrrhocoris.</title>
        <authorList>
            <person name="Flegontov P."/>
            <person name="Butenko A."/>
            <person name="Firsov S."/>
            <person name="Vlcek C."/>
            <person name="Logacheva M.D."/>
            <person name="Field M."/>
            <person name="Filatov D."/>
            <person name="Flegontova O."/>
            <person name="Gerasimov E."/>
            <person name="Jackson A.P."/>
            <person name="Kelly S."/>
            <person name="Opperdoes F."/>
            <person name="O'Reilly A."/>
            <person name="Votypka J."/>
            <person name="Yurchenko V."/>
            <person name="Lukes J."/>
        </authorList>
    </citation>
    <scope>NUCLEOTIDE SEQUENCE [LARGE SCALE GENOMIC DNA]</scope>
    <source>
        <strain evidence="14">H10</strain>
    </source>
</reference>
<dbReference type="GO" id="GO:0008270">
    <property type="term" value="F:zinc ion binding"/>
    <property type="evidence" value="ECO:0007669"/>
    <property type="project" value="UniProtKB-KW"/>
</dbReference>
<dbReference type="InterPro" id="IPR050731">
    <property type="entry name" value="HRD1_E3_ubiq-ligases"/>
</dbReference>
<dbReference type="CDD" id="cd16481">
    <property type="entry name" value="RING-H2_TTC3"/>
    <property type="match status" value="1"/>
</dbReference>
<dbReference type="GeneID" id="26909014"/>
<evidence type="ECO:0000256" key="5">
    <source>
        <dbReference type="ARBA" id="ARBA00022723"/>
    </source>
</evidence>
<dbReference type="GO" id="GO:0036503">
    <property type="term" value="P:ERAD pathway"/>
    <property type="evidence" value="ECO:0007669"/>
    <property type="project" value="TreeGrafter"/>
</dbReference>
<dbReference type="PROSITE" id="PS50089">
    <property type="entry name" value="ZF_RING_2"/>
    <property type="match status" value="1"/>
</dbReference>
<feature type="domain" description="RING-type" evidence="13">
    <location>
        <begin position="289"/>
        <end position="330"/>
    </location>
</feature>
<keyword evidence="6 10" id="KW-0863">Zinc-finger</keyword>
<comment type="caution">
    <text evidence="14">The sequence shown here is derived from an EMBL/GenBank/DDBJ whole genome shotgun (WGS) entry which is preliminary data.</text>
</comment>
<feature type="transmembrane region" description="Helical" evidence="12">
    <location>
        <begin position="144"/>
        <end position="162"/>
    </location>
</feature>
<evidence type="ECO:0000313" key="15">
    <source>
        <dbReference type="Proteomes" id="UP000037923"/>
    </source>
</evidence>
<dbReference type="PANTHER" id="PTHR22763">
    <property type="entry name" value="RING ZINC FINGER PROTEIN"/>
    <property type="match status" value="1"/>
</dbReference>
<evidence type="ECO:0000256" key="10">
    <source>
        <dbReference type="PROSITE-ProRule" id="PRU00175"/>
    </source>
</evidence>
<keyword evidence="4 12" id="KW-0812">Transmembrane</keyword>
<feature type="region of interest" description="Disordered" evidence="11">
    <location>
        <begin position="340"/>
        <end position="370"/>
    </location>
</feature>
<feature type="transmembrane region" description="Helical" evidence="12">
    <location>
        <begin position="104"/>
        <end position="123"/>
    </location>
</feature>
<evidence type="ECO:0000256" key="6">
    <source>
        <dbReference type="ARBA" id="ARBA00022771"/>
    </source>
</evidence>
<evidence type="ECO:0000256" key="7">
    <source>
        <dbReference type="ARBA" id="ARBA00022833"/>
    </source>
</evidence>
<dbReference type="SMART" id="SM00184">
    <property type="entry name" value="RING"/>
    <property type="match status" value="1"/>
</dbReference>
<evidence type="ECO:0000256" key="2">
    <source>
        <dbReference type="ARBA" id="ARBA00004906"/>
    </source>
</evidence>
<gene>
    <name evidence="14" type="ORF">ABB37_08731</name>
</gene>
<feature type="region of interest" description="Disordered" evidence="11">
    <location>
        <begin position="456"/>
        <end position="521"/>
    </location>
</feature>
<evidence type="ECO:0000256" key="9">
    <source>
        <dbReference type="ARBA" id="ARBA00023136"/>
    </source>
</evidence>
<dbReference type="Pfam" id="PF13639">
    <property type="entry name" value="zf-RING_2"/>
    <property type="match status" value="1"/>
</dbReference>
<comment type="subcellular location">
    <subcellularLocation>
        <location evidence="1">Endomembrane system</location>
        <topology evidence="1">Multi-pass membrane protein</topology>
    </subcellularLocation>
</comment>
<evidence type="ECO:0000259" key="13">
    <source>
        <dbReference type="PROSITE" id="PS50089"/>
    </source>
</evidence>
<feature type="transmembrane region" description="Helical" evidence="12">
    <location>
        <begin position="80"/>
        <end position="98"/>
    </location>
</feature>
<dbReference type="InterPro" id="IPR013083">
    <property type="entry name" value="Znf_RING/FYVE/PHD"/>
</dbReference>
<feature type="compositionally biased region" description="Polar residues" evidence="11">
    <location>
        <begin position="512"/>
        <end position="521"/>
    </location>
</feature>
<evidence type="ECO:0000256" key="3">
    <source>
        <dbReference type="ARBA" id="ARBA00022679"/>
    </source>
</evidence>
<comment type="pathway">
    <text evidence="2">Protein modification; protein ubiquitination.</text>
</comment>
<evidence type="ECO:0000256" key="4">
    <source>
        <dbReference type="ARBA" id="ARBA00022692"/>
    </source>
</evidence>
<keyword evidence="8 12" id="KW-1133">Transmembrane helix</keyword>
<keyword evidence="15" id="KW-1185">Reference proteome</keyword>
<dbReference type="GO" id="GO:0043161">
    <property type="term" value="P:proteasome-mediated ubiquitin-dependent protein catabolic process"/>
    <property type="evidence" value="ECO:0007669"/>
    <property type="project" value="TreeGrafter"/>
</dbReference>